<comment type="caution">
    <text evidence="11">The sequence shown here is derived from an EMBL/GenBank/DDBJ whole genome shotgun (WGS) entry which is preliminary data.</text>
</comment>
<reference evidence="11" key="1">
    <citation type="journal article" date="2023" name="Mol. Phylogenet. Evol.">
        <title>Genome-scale phylogeny and comparative genomics of the fungal order Sordariales.</title>
        <authorList>
            <person name="Hensen N."/>
            <person name="Bonometti L."/>
            <person name="Westerberg I."/>
            <person name="Brannstrom I.O."/>
            <person name="Guillou S."/>
            <person name="Cros-Aarteil S."/>
            <person name="Calhoun S."/>
            <person name="Haridas S."/>
            <person name="Kuo A."/>
            <person name="Mondo S."/>
            <person name="Pangilinan J."/>
            <person name="Riley R."/>
            <person name="LaButti K."/>
            <person name="Andreopoulos B."/>
            <person name="Lipzen A."/>
            <person name="Chen C."/>
            <person name="Yan M."/>
            <person name="Daum C."/>
            <person name="Ng V."/>
            <person name="Clum A."/>
            <person name="Steindorff A."/>
            <person name="Ohm R.A."/>
            <person name="Martin F."/>
            <person name="Silar P."/>
            <person name="Natvig D.O."/>
            <person name="Lalanne C."/>
            <person name="Gautier V."/>
            <person name="Ament-Velasquez S.L."/>
            <person name="Kruys A."/>
            <person name="Hutchinson M.I."/>
            <person name="Powell A.J."/>
            <person name="Barry K."/>
            <person name="Miller A.N."/>
            <person name="Grigoriev I.V."/>
            <person name="Debuchy R."/>
            <person name="Gladieux P."/>
            <person name="Hiltunen Thoren M."/>
            <person name="Johannesson H."/>
        </authorList>
    </citation>
    <scope>NUCLEOTIDE SEQUENCE</scope>
    <source>
        <strain evidence="11">CBS 955.72</strain>
    </source>
</reference>
<dbReference type="EMBL" id="JAUIQD010000004">
    <property type="protein sequence ID" value="KAK3352258.1"/>
    <property type="molecule type" value="Genomic_DNA"/>
</dbReference>
<keyword evidence="5" id="KW-0560">Oxidoreductase</keyword>
<evidence type="ECO:0000256" key="10">
    <source>
        <dbReference type="SAM" id="MobiDB-lite"/>
    </source>
</evidence>
<sequence length="285" mass="32366">MMNPLQSPKYFDLRTQPPNPDHGHGHHDDDAAADASDSLTDWDGKEHLDAWSDEDTARNQPLVLRRRKTRARKIREAVASLRSLLDTVLLLVILGLVLERRGQREGRYEFAGDLSGFAPRFSQQIKTFVPDPGFVPENGSEFFTKEVREKWLSIVPKGLGYVRINDTKGYDNLPTPLLFYPNSTFTTSMTHQIHCLHNIVEVVAALTSNQPDMMPMEGAWHLSHCFEYLRQSIMCCGDVALEGQQTTFPEGWKGSDGWDAKHVCKDYSQVISYLEDNSADKDVWI</sequence>
<evidence type="ECO:0000256" key="9">
    <source>
        <dbReference type="ARBA" id="ARBA00035112"/>
    </source>
</evidence>
<comment type="similarity">
    <text evidence="9">Belongs to the ustYa family.</text>
</comment>
<dbReference type="InterPro" id="IPR021765">
    <property type="entry name" value="UstYa-like"/>
</dbReference>
<dbReference type="Pfam" id="PF11807">
    <property type="entry name" value="UstYa"/>
    <property type="match status" value="1"/>
</dbReference>
<evidence type="ECO:0000256" key="4">
    <source>
        <dbReference type="ARBA" id="ARBA00022989"/>
    </source>
</evidence>
<reference evidence="11" key="2">
    <citation type="submission" date="2023-06" db="EMBL/GenBank/DDBJ databases">
        <authorList>
            <consortium name="Lawrence Berkeley National Laboratory"/>
            <person name="Haridas S."/>
            <person name="Hensen N."/>
            <person name="Bonometti L."/>
            <person name="Westerberg I."/>
            <person name="Brannstrom I.O."/>
            <person name="Guillou S."/>
            <person name="Cros-Aarteil S."/>
            <person name="Calhoun S."/>
            <person name="Kuo A."/>
            <person name="Mondo S."/>
            <person name="Pangilinan J."/>
            <person name="Riley R."/>
            <person name="Labutti K."/>
            <person name="Andreopoulos B."/>
            <person name="Lipzen A."/>
            <person name="Chen C."/>
            <person name="Yanf M."/>
            <person name="Daum C."/>
            <person name="Ng V."/>
            <person name="Clum A."/>
            <person name="Steindorff A."/>
            <person name="Ohm R."/>
            <person name="Martin F."/>
            <person name="Silar P."/>
            <person name="Natvig D."/>
            <person name="Lalanne C."/>
            <person name="Gautier V."/>
            <person name="Ament-Velasquez S.L."/>
            <person name="Kruys A."/>
            <person name="Hutchinson M.I."/>
            <person name="Powell A.J."/>
            <person name="Barry K."/>
            <person name="Miller A.N."/>
            <person name="Grigoriev I.V."/>
            <person name="Debuchy R."/>
            <person name="Gladieux P."/>
            <person name="Thoren M.H."/>
            <person name="Johannesson H."/>
        </authorList>
    </citation>
    <scope>NUCLEOTIDE SEQUENCE</scope>
    <source>
        <strain evidence="11">CBS 955.72</strain>
    </source>
</reference>
<keyword evidence="8" id="KW-0325">Glycoprotein</keyword>
<feature type="region of interest" description="Disordered" evidence="10">
    <location>
        <begin position="1"/>
        <end position="39"/>
    </location>
</feature>
<evidence type="ECO:0000256" key="5">
    <source>
        <dbReference type="ARBA" id="ARBA00023002"/>
    </source>
</evidence>
<evidence type="ECO:0008006" key="13">
    <source>
        <dbReference type="Google" id="ProtNLM"/>
    </source>
</evidence>
<evidence type="ECO:0000313" key="11">
    <source>
        <dbReference type="EMBL" id="KAK3352258.1"/>
    </source>
</evidence>
<keyword evidence="12" id="KW-1185">Reference proteome</keyword>
<evidence type="ECO:0000256" key="6">
    <source>
        <dbReference type="ARBA" id="ARBA00023026"/>
    </source>
</evidence>
<dbReference type="AlphaFoldDB" id="A0AAJ0HGJ6"/>
<evidence type="ECO:0000256" key="3">
    <source>
        <dbReference type="ARBA" id="ARBA00022692"/>
    </source>
</evidence>
<dbReference type="PANTHER" id="PTHR33365:SF11">
    <property type="entry name" value="TAT PATHWAY SIGNAL SEQUENCE"/>
    <property type="match status" value="1"/>
</dbReference>
<gene>
    <name evidence="11" type="ORF">B0T25DRAFT_477578</name>
</gene>
<protein>
    <recommendedName>
        <fullName evidence="13">Oxidase ustYa</fullName>
    </recommendedName>
</protein>
<keyword evidence="7" id="KW-0472">Membrane</keyword>
<dbReference type="GO" id="GO:0043386">
    <property type="term" value="P:mycotoxin biosynthetic process"/>
    <property type="evidence" value="ECO:0007669"/>
    <property type="project" value="InterPro"/>
</dbReference>
<keyword evidence="4" id="KW-1133">Transmembrane helix</keyword>
<evidence type="ECO:0000256" key="7">
    <source>
        <dbReference type="ARBA" id="ARBA00023136"/>
    </source>
</evidence>
<dbReference type="GO" id="GO:0016491">
    <property type="term" value="F:oxidoreductase activity"/>
    <property type="evidence" value="ECO:0007669"/>
    <property type="project" value="UniProtKB-KW"/>
</dbReference>
<name>A0AAJ0HGJ6_9PEZI</name>
<comment type="pathway">
    <text evidence="2">Mycotoxin biosynthesis.</text>
</comment>
<dbReference type="PANTHER" id="PTHR33365">
    <property type="entry name" value="YALI0B05434P"/>
    <property type="match status" value="1"/>
</dbReference>
<keyword evidence="6" id="KW-0843">Virulence</keyword>
<dbReference type="Proteomes" id="UP001275084">
    <property type="component" value="Unassembled WGS sequence"/>
</dbReference>
<comment type="subcellular location">
    <subcellularLocation>
        <location evidence="1">Membrane</location>
        <topology evidence="1">Single-pass membrane protein</topology>
    </subcellularLocation>
</comment>
<accession>A0AAJ0HGJ6</accession>
<feature type="compositionally biased region" description="Basic and acidic residues" evidence="10">
    <location>
        <begin position="21"/>
        <end position="30"/>
    </location>
</feature>
<evidence type="ECO:0000256" key="1">
    <source>
        <dbReference type="ARBA" id="ARBA00004167"/>
    </source>
</evidence>
<evidence type="ECO:0000256" key="8">
    <source>
        <dbReference type="ARBA" id="ARBA00023180"/>
    </source>
</evidence>
<organism evidence="11 12">
    <name type="scientific">Lasiosphaeria hispida</name>
    <dbReference type="NCBI Taxonomy" id="260671"/>
    <lineage>
        <taxon>Eukaryota</taxon>
        <taxon>Fungi</taxon>
        <taxon>Dikarya</taxon>
        <taxon>Ascomycota</taxon>
        <taxon>Pezizomycotina</taxon>
        <taxon>Sordariomycetes</taxon>
        <taxon>Sordariomycetidae</taxon>
        <taxon>Sordariales</taxon>
        <taxon>Lasiosphaeriaceae</taxon>
        <taxon>Lasiosphaeria</taxon>
    </lineage>
</organism>
<evidence type="ECO:0000256" key="2">
    <source>
        <dbReference type="ARBA" id="ARBA00004685"/>
    </source>
</evidence>
<keyword evidence="3" id="KW-0812">Transmembrane</keyword>
<evidence type="ECO:0000313" key="12">
    <source>
        <dbReference type="Proteomes" id="UP001275084"/>
    </source>
</evidence>
<dbReference type="GO" id="GO:0016020">
    <property type="term" value="C:membrane"/>
    <property type="evidence" value="ECO:0007669"/>
    <property type="project" value="UniProtKB-SubCell"/>
</dbReference>
<proteinExistence type="inferred from homology"/>